<organism evidence="6 7">
    <name type="scientific">Seminavis robusta</name>
    <dbReference type="NCBI Taxonomy" id="568900"/>
    <lineage>
        <taxon>Eukaryota</taxon>
        <taxon>Sar</taxon>
        <taxon>Stramenopiles</taxon>
        <taxon>Ochrophyta</taxon>
        <taxon>Bacillariophyta</taxon>
        <taxon>Bacillariophyceae</taxon>
        <taxon>Bacillariophycidae</taxon>
        <taxon>Naviculales</taxon>
        <taxon>Naviculaceae</taxon>
        <taxon>Seminavis</taxon>
    </lineage>
</organism>
<feature type="compositionally biased region" description="Low complexity" evidence="4">
    <location>
        <begin position="367"/>
        <end position="385"/>
    </location>
</feature>
<dbReference type="OrthoDB" id="49138at2759"/>
<feature type="region of interest" description="Disordered" evidence="4">
    <location>
        <begin position="334"/>
        <end position="435"/>
    </location>
</feature>
<gene>
    <name evidence="6" type="ORF">SEMRO_467_G148980.1</name>
</gene>
<feature type="region of interest" description="Disordered" evidence="4">
    <location>
        <begin position="1"/>
        <end position="76"/>
    </location>
</feature>
<dbReference type="Pfam" id="PF13855">
    <property type="entry name" value="LRR_8"/>
    <property type="match status" value="1"/>
</dbReference>
<evidence type="ECO:0000256" key="5">
    <source>
        <dbReference type="SAM" id="Phobius"/>
    </source>
</evidence>
<feature type="compositionally biased region" description="Basic residues" evidence="4">
    <location>
        <begin position="356"/>
        <end position="366"/>
    </location>
</feature>
<feature type="compositionally biased region" description="Low complexity" evidence="4">
    <location>
        <begin position="336"/>
        <end position="355"/>
    </location>
</feature>
<feature type="compositionally biased region" description="Low complexity" evidence="4">
    <location>
        <begin position="53"/>
        <end position="63"/>
    </location>
</feature>
<dbReference type="PANTHER" id="PTHR48059:SF30">
    <property type="entry name" value="OS06G0587000 PROTEIN"/>
    <property type="match status" value="1"/>
</dbReference>
<dbReference type="FunFam" id="3.80.10.10:FF:000041">
    <property type="entry name" value="LRR receptor-like serine/threonine-protein kinase ERECTA"/>
    <property type="match status" value="1"/>
</dbReference>
<dbReference type="SUPFAM" id="SSF52058">
    <property type="entry name" value="L domain-like"/>
    <property type="match status" value="1"/>
</dbReference>
<evidence type="ECO:0000313" key="7">
    <source>
        <dbReference type="Proteomes" id="UP001153069"/>
    </source>
</evidence>
<protein>
    <submittedName>
        <fullName evidence="6">Leucine Rich Repeat</fullName>
    </submittedName>
</protein>
<evidence type="ECO:0000256" key="1">
    <source>
        <dbReference type="ARBA" id="ARBA00004196"/>
    </source>
</evidence>
<accession>A0A9N8HDM2</accession>
<dbReference type="InterPro" id="IPR032675">
    <property type="entry name" value="LRR_dom_sf"/>
</dbReference>
<reference evidence="6" key="1">
    <citation type="submission" date="2020-06" db="EMBL/GenBank/DDBJ databases">
        <authorList>
            <consortium name="Plant Systems Biology data submission"/>
        </authorList>
    </citation>
    <scope>NUCLEOTIDE SEQUENCE</scope>
    <source>
        <strain evidence="6">D6</strain>
    </source>
</reference>
<dbReference type="Pfam" id="PF00560">
    <property type="entry name" value="LRR_1"/>
    <property type="match status" value="1"/>
</dbReference>
<feature type="region of interest" description="Disordered" evidence="4">
    <location>
        <begin position="134"/>
        <end position="156"/>
    </location>
</feature>
<feature type="compositionally biased region" description="Basic residues" evidence="4">
    <location>
        <begin position="39"/>
        <end position="51"/>
    </location>
</feature>
<evidence type="ECO:0000256" key="4">
    <source>
        <dbReference type="SAM" id="MobiDB-lite"/>
    </source>
</evidence>
<feature type="transmembrane region" description="Helical" evidence="5">
    <location>
        <begin position="444"/>
        <end position="465"/>
    </location>
</feature>
<dbReference type="AlphaFoldDB" id="A0A9N8HDM2"/>
<evidence type="ECO:0000256" key="2">
    <source>
        <dbReference type="ARBA" id="ARBA00022614"/>
    </source>
</evidence>
<name>A0A9N8HDM2_9STRA</name>
<keyword evidence="7" id="KW-1185">Reference proteome</keyword>
<dbReference type="PANTHER" id="PTHR48059">
    <property type="entry name" value="POLYGALACTURONASE INHIBITOR 1"/>
    <property type="match status" value="1"/>
</dbReference>
<comment type="caution">
    <text evidence="6">The sequence shown here is derived from an EMBL/GenBank/DDBJ whole genome shotgun (WGS) entry which is preliminary data.</text>
</comment>
<evidence type="ECO:0000256" key="3">
    <source>
        <dbReference type="ARBA" id="ARBA00022737"/>
    </source>
</evidence>
<dbReference type="InterPro" id="IPR051848">
    <property type="entry name" value="PGIP"/>
</dbReference>
<dbReference type="Gene3D" id="3.80.10.10">
    <property type="entry name" value="Ribonuclease Inhibitor"/>
    <property type="match status" value="2"/>
</dbReference>
<keyword evidence="2" id="KW-0433">Leucine-rich repeat</keyword>
<dbReference type="Proteomes" id="UP001153069">
    <property type="component" value="Unassembled WGS sequence"/>
</dbReference>
<dbReference type="EMBL" id="CAICTM010000466">
    <property type="protein sequence ID" value="CAB9511088.1"/>
    <property type="molecule type" value="Genomic_DNA"/>
</dbReference>
<sequence length="858" mass="95960">MSSHPHRQQQQQPPLRRQEEEDQERPLQVQTDLDERPRRTSLHNSHQRPRRPSVPSSQHQQQQQHHRPRGQQQEASDEANNMIMMKVVASRMDHLGIPASSAQSQRRLPSRSYNNSHLSQVSALSSASRDSTSVLSSYHGIDGASPMADLHRDNDGEEDPVLMKMIANRSQEYRANMNMTVDAIRQAGPVLDYVHRQEYMGEIHAVEQKLTSHHLQQPTEQRLRSSFAKATPTGSHPMMAAMNLGTAHTMSTTPSTGATTIATTATDTASFPIVSQTPPSLPGAYACAPTAPSLHHNSGTGTDEEYDLNDDISTVDGMVQEHDENYYMSRSADYLSRSSRSRQSSLDGSMSTIASSRRRSSSRRSYHAPSSSSHQQHQAGQAQAQINEEETEQGDTHSNNTPTNDENNNENNNNNSNQDDVEAQQPPNTQDTQDKDQKWDYPIYIAWTLLALTLIVTISAIVIVATKPDFIYAIGADNDDATHSNPPFGMGGDQDLLLPQEGGAVMLLHYLPELTQLKIEQDPTSPQSSAYNWLIQDTNFSQYPLWRHRQRFALAALYFSLRGNFWPPEMQETWLHHGVHECEWMTAASTPCNGKQGLYQRLSLDNIPQLVGRLPLEIDMLTGLREIRITRMSWNLTLSDFVPASAALLPKLQVMDYSHSNFQGSSIPAQLGQMTQLEELYLNNARLAGKLPTNLQTMASLDTLELNNNQFTGTIPGQWNAMTTLETINIDQNLLSGTLPVAWHNMTNLLDISLRNNNLTGTLPVEWGDLQQLVNLRLDHNHFQGTIPDSWEFPVVNAFGVDGNPDLEGSIPQKLCSHQTPLSFNVFADCEQLLCCGDVSQEKLDLQAHIYQVHNNDD</sequence>
<feature type="compositionally biased region" description="Low complexity" evidence="4">
    <location>
        <begin position="398"/>
        <end position="417"/>
    </location>
</feature>
<keyword evidence="3" id="KW-0677">Repeat</keyword>
<keyword evidence="5" id="KW-1133">Transmembrane helix</keyword>
<dbReference type="InterPro" id="IPR001611">
    <property type="entry name" value="Leu-rich_rpt"/>
</dbReference>
<keyword evidence="5" id="KW-0472">Membrane</keyword>
<comment type="subcellular location">
    <subcellularLocation>
        <location evidence="1">Cell envelope</location>
    </subcellularLocation>
</comment>
<keyword evidence="5" id="KW-0812">Transmembrane</keyword>
<proteinExistence type="predicted"/>
<evidence type="ECO:0000313" key="6">
    <source>
        <dbReference type="EMBL" id="CAB9511088.1"/>
    </source>
</evidence>